<dbReference type="Gene3D" id="1.20.120.350">
    <property type="entry name" value="Voltage-gated potassium channels. Chain C"/>
    <property type="match status" value="1"/>
</dbReference>
<feature type="transmembrane region" description="Helical" evidence="10">
    <location>
        <begin position="121"/>
        <end position="140"/>
    </location>
</feature>
<feature type="transmembrane region" description="Helical" evidence="10">
    <location>
        <begin position="77"/>
        <end position="97"/>
    </location>
</feature>
<dbReference type="SUPFAM" id="SSF81324">
    <property type="entry name" value="Voltage-gated potassium channels"/>
    <property type="match status" value="1"/>
</dbReference>
<dbReference type="InParanoid" id="E4X922"/>
<evidence type="ECO:0000256" key="9">
    <source>
        <dbReference type="ARBA" id="ARBA00023201"/>
    </source>
</evidence>
<feature type="domain" description="Cyclic nucleotide-binding" evidence="11">
    <location>
        <begin position="1085"/>
        <end position="1166"/>
    </location>
</feature>
<feature type="transmembrane region" description="Helical" evidence="10">
    <location>
        <begin position="38"/>
        <end position="56"/>
    </location>
</feature>
<keyword evidence="13" id="KW-1185">Reference proteome</keyword>
<dbReference type="EMBL" id="FN653030">
    <property type="protein sequence ID" value="CBY18951.1"/>
    <property type="molecule type" value="Genomic_DNA"/>
</dbReference>
<feature type="transmembrane region" description="Helical" evidence="10">
    <location>
        <begin position="196"/>
        <end position="216"/>
    </location>
</feature>
<evidence type="ECO:0000256" key="2">
    <source>
        <dbReference type="ARBA" id="ARBA00022448"/>
    </source>
</evidence>
<dbReference type="GO" id="GO:0051453">
    <property type="term" value="P:regulation of intracellular pH"/>
    <property type="evidence" value="ECO:0007669"/>
    <property type="project" value="TreeGrafter"/>
</dbReference>
<evidence type="ECO:0000256" key="10">
    <source>
        <dbReference type="SAM" id="Phobius"/>
    </source>
</evidence>
<evidence type="ECO:0000256" key="7">
    <source>
        <dbReference type="ARBA" id="ARBA00023065"/>
    </source>
</evidence>
<keyword evidence="2" id="KW-0813">Transport</keyword>
<feature type="transmembrane region" description="Helical" evidence="10">
    <location>
        <begin position="854"/>
        <end position="874"/>
    </location>
</feature>
<protein>
    <recommendedName>
        <fullName evidence="11">Cyclic nucleotide-binding domain-containing protein</fullName>
    </recommendedName>
</protein>
<dbReference type="CDD" id="cd00038">
    <property type="entry name" value="CAP_ED"/>
    <property type="match status" value="1"/>
</dbReference>
<dbReference type="PANTHER" id="PTHR10110:SF86">
    <property type="entry name" value="SODIUM_HYDROGEN EXCHANGER 7"/>
    <property type="match status" value="1"/>
</dbReference>
<dbReference type="InterPro" id="IPR027359">
    <property type="entry name" value="Volt_channel_dom_sf"/>
</dbReference>
<dbReference type="Pfam" id="PF00520">
    <property type="entry name" value="Ion_trans"/>
    <property type="match status" value="1"/>
</dbReference>
<dbReference type="InterPro" id="IPR018490">
    <property type="entry name" value="cNMP-bd_dom_sf"/>
</dbReference>
<name>E4X922_OIKDI</name>
<keyword evidence="9" id="KW-0739">Sodium transport</keyword>
<evidence type="ECO:0000313" key="12">
    <source>
        <dbReference type="EMBL" id="CBY18951.1"/>
    </source>
</evidence>
<evidence type="ECO:0000256" key="6">
    <source>
        <dbReference type="ARBA" id="ARBA00023053"/>
    </source>
</evidence>
<feature type="transmembrane region" description="Helical" evidence="10">
    <location>
        <begin position="351"/>
        <end position="372"/>
    </location>
</feature>
<dbReference type="GO" id="GO:0098719">
    <property type="term" value="P:sodium ion import across plasma membrane"/>
    <property type="evidence" value="ECO:0007669"/>
    <property type="project" value="TreeGrafter"/>
</dbReference>
<comment type="subcellular location">
    <subcellularLocation>
        <location evidence="1">Cell membrane</location>
        <topology evidence="1">Multi-pass membrane protein</topology>
    </subcellularLocation>
</comment>
<feature type="transmembrane region" description="Helical" evidence="10">
    <location>
        <begin position="398"/>
        <end position="420"/>
    </location>
</feature>
<dbReference type="InterPro" id="IPR000595">
    <property type="entry name" value="cNMP-bd_dom"/>
</dbReference>
<dbReference type="SUPFAM" id="SSF51206">
    <property type="entry name" value="cAMP-binding domain-like"/>
    <property type="match status" value="1"/>
</dbReference>
<organism evidence="12">
    <name type="scientific">Oikopleura dioica</name>
    <name type="common">Tunicate</name>
    <dbReference type="NCBI Taxonomy" id="34765"/>
    <lineage>
        <taxon>Eukaryota</taxon>
        <taxon>Metazoa</taxon>
        <taxon>Chordata</taxon>
        <taxon>Tunicata</taxon>
        <taxon>Appendicularia</taxon>
        <taxon>Copelata</taxon>
        <taxon>Oikopleuridae</taxon>
        <taxon>Oikopleura</taxon>
    </lineage>
</organism>
<evidence type="ECO:0000256" key="5">
    <source>
        <dbReference type="ARBA" id="ARBA00022989"/>
    </source>
</evidence>
<feature type="transmembrane region" description="Helical" evidence="10">
    <location>
        <begin position="432"/>
        <end position="455"/>
    </location>
</feature>
<evidence type="ECO:0000256" key="4">
    <source>
        <dbReference type="ARBA" id="ARBA00022692"/>
    </source>
</evidence>
<keyword evidence="4 10" id="KW-0812">Transmembrane</keyword>
<feature type="transmembrane region" description="Helical" evidence="10">
    <location>
        <begin position="823"/>
        <end position="842"/>
    </location>
</feature>
<accession>E4X922</accession>
<keyword evidence="6" id="KW-0915">Sodium</keyword>
<keyword evidence="8 10" id="KW-0472">Membrane</keyword>
<evidence type="ECO:0000259" key="11">
    <source>
        <dbReference type="PROSITE" id="PS50042"/>
    </source>
</evidence>
<dbReference type="InterPro" id="IPR005821">
    <property type="entry name" value="Ion_trans_dom"/>
</dbReference>
<dbReference type="InterPro" id="IPR006153">
    <property type="entry name" value="Cation/H_exchanger_TM"/>
</dbReference>
<feature type="transmembrane region" description="Helical" evidence="10">
    <location>
        <begin position="152"/>
        <end position="176"/>
    </location>
</feature>
<dbReference type="Proteomes" id="UP000001307">
    <property type="component" value="Unassembled WGS sequence"/>
</dbReference>
<dbReference type="Gene3D" id="2.60.120.10">
    <property type="entry name" value="Jelly Rolls"/>
    <property type="match status" value="1"/>
</dbReference>
<dbReference type="Pfam" id="PF00999">
    <property type="entry name" value="Na_H_Exchanger"/>
    <property type="match status" value="1"/>
</dbReference>
<dbReference type="Pfam" id="PF00027">
    <property type="entry name" value="cNMP_binding"/>
    <property type="match status" value="1"/>
</dbReference>
<sequence>MSVQDPWAACHFTEGKNATSPHGSMISWLYNGIAFSDFLSQLSLYFSILFILAALSRAIFKRTSMLHGGKLTSSSHVLVLLVVGMILSAVIELFRYWSTPECLRGVWMISSNGATDNGMDISYLYFGLLPLLLFKPSLEIDGTFFIRNVDTILLQGIFSLFAMTSLMTLLITIFINPFSEIAQDSTGFPAYGEFKSFAFSGLLAVIIVNVDSKFVLNLLNEVGAGKQALSQHIDNGSWVASVMATILFEVFRICVQANENWDHNQWLSALTYKICLSPFVGIIMGKMMSAIMNKIINDVLAEVLLVMSCIYFTVAISEFLGLCGPLAVFLLNFIMDYSAISKEGEEVLKQFIDSAAFFAAVYLAGTCGFVWMEQLIDEIEFVGKTDNNFDWKYVMKDFIWILILYVCFICLRCLIIYFTSRCLNNKNIQWKQAIFMSWGELPSSLNMILALIALLDPNLNWVTCANAGRYSPTDPFHTERDIGSCDGDIDTTVKYMFFEDTEAKLSDLYHVAQQKTFFYGIGVLILCQLINALSLDKIVTKLGIYKISTVQRSTMNKAMGRIRSDVNEALKTMRYDSFLADADWESVLTKSHLSNPYTEHEVHQEHQASMRRSRFKSRKLSQELTQDLRIVNPDYSAKMEEKFDYHEARQRAMNAMKTCFVKQRNNGYLTDDAVLVLKQAVDSVQNDQKSTQLVSSTMLKRNWKLYGIWPKLKSLIEKQLYGKSKAEVRNPYKNKLRRKLFKFSFSDGFETLMQSIIFLNVVHIFVEYYLMSEGEFIDSVDDINVHKHIVQFPTSDMNRHPIYLEYETRCAASSYCIRKIMDVLNYIFIVLYIFEVVFKMSAQGIRLYMKYAWHIFDLIIVVISVIETIAVIAIESYVGAQTTQSGGDASVFLRALKFAKMIKSVRIFRLARLLRFTKTLVPVALTYLNNRLSYKIRSGYNIGQGFVRATEELEISLDLIAGEKGVSKEQMRRVLYKTKANINRDLGLLQRDYPEIAVAVKTKTAIRNLINVMHTSIRRLQDSGILDDFEVRILHDQVNNLIKQLWLLPIEMDTPEPESLFRNIHWVGDDKRLAAWLMENSNICHFDLNEMIIQDDEEPDSIYLITKGLVKIVHGNYRHNKITDDSDEEEDSDEETEERYCDYASTGIVVGEMGALLGENARTSVVCETAVETYQIPVDVIHEAYEKFPKLLDTLWSVVGMKVAMPLMLKESRYQGSTQDELRRILASSYITNFSARSTFEVTKDMTEVILLNGLVSIDGEYIDAPALIKKHDIEIDSETIYFQENSVILIVKKSAQGVGKKRKGSLQ</sequence>
<feature type="transmembrane region" description="Helical" evidence="10">
    <location>
        <begin position="743"/>
        <end position="766"/>
    </location>
</feature>
<dbReference type="GO" id="GO:0005886">
    <property type="term" value="C:plasma membrane"/>
    <property type="evidence" value="ECO:0007669"/>
    <property type="project" value="UniProtKB-SubCell"/>
</dbReference>
<feature type="transmembrane region" description="Helical" evidence="10">
    <location>
        <begin position="319"/>
        <end position="339"/>
    </location>
</feature>
<keyword evidence="5 10" id="KW-1133">Transmembrane helix</keyword>
<reference evidence="12" key="1">
    <citation type="journal article" date="2010" name="Science">
        <title>Plasticity of animal genome architecture unmasked by rapid evolution of a pelagic tunicate.</title>
        <authorList>
            <person name="Denoeud F."/>
            <person name="Henriet S."/>
            <person name="Mungpakdee S."/>
            <person name="Aury J.M."/>
            <person name="Da Silva C."/>
            <person name="Brinkmann H."/>
            <person name="Mikhaleva J."/>
            <person name="Olsen L.C."/>
            <person name="Jubin C."/>
            <person name="Canestro C."/>
            <person name="Bouquet J.M."/>
            <person name="Danks G."/>
            <person name="Poulain J."/>
            <person name="Campsteijn C."/>
            <person name="Adamski M."/>
            <person name="Cross I."/>
            <person name="Yadetie F."/>
            <person name="Muffato M."/>
            <person name="Louis A."/>
            <person name="Butcher S."/>
            <person name="Tsagkogeorga G."/>
            <person name="Konrad A."/>
            <person name="Singh S."/>
            <person name="Jensen M.F."/>
            <person name="Cong E.H."/>
            <person name="Eikeseth-Otteraa H."/>
            <person name="Noel B."/>
            <person name="Anthouard V."/>
            <person name="Porcel B.M."/>
            <person name="Kachouri-Lafond R."/>
            <person name="Nishino A."/>
            <person name="Ugolini M."/>
            <person name="Chourrout P."/>
            <person name="Nishida H."/>
            <person name="Aasland R."/>
            <person name="Huzurbazar S."/>
            <person name="Westhof E."/>
            <person name="Delsuc F."/>
            <person name="Lehrach H."/>
            <person name="Reinhardt R."/>
            <person name="Weissenbach J."/>
            <person name="Roy S.W."/>
            <person name="Artiguenave F."/>
            <person name="Postlethwait J.H."/>
            <person name="Manak J.R."/>
            <person name="Thompson E.M."/>
            <person name="Jaillon O."/>
            <person name="Du Pasquier L."/>
            <person name="Boudinot P."/>
            <person name="Liberles D.A."/>
            <person name="Volff J.N."/>
            <person name="Philippe H."/>
            <person name="Lenhard B."/>
            <person name="Roest Crollius H."/>
            <person name="Wincker P."/>
            <person name="Chourrout D."/>
        </authorList>
    </citation>
    <scope>NUCLEOTIDE SEQUENCE [LARGE SCALE GENOMIC DNA]</scope>
</reference>
<dbReference type="GO" id="GO:0015385">
    <property type="term" value="F:sodium:proton antiporter activity"/>
    <property type="evidence" value="ECO:0007669"/>
    <property type="project" value="InterPro"/>
</dbReference>
<proteinExistence type="predicted"/>
<dbReference type="PANTHER" id="PTHR10110">
    <property type="entry name" value="SODIUM/HYDROGEN EXCHANGER"/>
    <property type="match status" value="1"/>
</dbReference>
<dbReference type="GO" id="GO:0015386">
    <property type="term" value="F:potassium:proton antiporter activity"/>
    <property type="evidence" value="ECO:0007669"/>
    <property type="project" value="TreeGrafter"/>
</dbReference>
<dbReference type="InterPro" id="IPR014710">
    <property type="entry name" value="RmlC-like_jellyroll"/>
</dbReference>
<evidence type="ECO:0000256" key="1">
    <source>
        <dbReference type="ARBA" id="ARBA00004651"/>
    </source>
</evidence>
<dbReference type="GO" id="GO:0005216">
    <property type="term" value="F:monoatomic ion channel activity"/>
    <property type="evidence" value="ECO:0007669"/>
    <property type="project" value="InterPro"/>
</dbReference>
<dbReference type="InterPro" id="IPR018422">
    <property type="entry name" value="Cation/H_exchanger_CPA1"/>
</dbReference>
<gene>
    <name evidence="12" type="ORF">GSOID_T00004369001</name>
</gene>
<dbReference type="OrthoDB" id="441412at2759"/>
<dbReference type="PROSITE" id="PS50042">
    <property type="entry name" value="CNMP_BINDING_3"/>
    <property type="match status" value="1"/>
</dbReference>
<evidence type="ECO:0000256" key="8">
    <source>
        <dbReference type="ARBA" id="ARBA00023136"/>
    </source>
</evidence>
<keyword evidence="7" id="KW-0406">Ion transport</keyword>
<evidence type="ECO:0000256" key="3">
    <source>
        <dbReference type="ARBA" id="ARBA00022475"/>
    </source>
</evidence>
<keyword evidence="3" id="KW-1003">Cell membrane</keyword>
<evidence type="ECO:0000313" key="13">
    <source>
        <dbReference type="Proteomes" id="UP000001307"/>
    </source>
</evidence>
<feature type="transmembrane region" description="Helical" evidence="10">
    <location>
        <begin position="517"/>
        <end position="535"/>
    </location>
</feature>